<organism evidence="8 9">
    <name type="scientific">Tetrapyrgos nigripes</name>
    <dbReference type="NCBI Taxonomy" id="182062"/>
    <lineage>
        <taxon>Eukaryota</taxon>
        <taxon>Fungi</taxon>
        <taxon>Dikarya</taxon>
        <taxon>Basidiomycota</taxon>
        <taxon>Agaricomycotina</taxon>
        <taxon>Agaricomycetes</taxon>
        <taxon>Agaricomycetidae</taxon>
        <taxon>Agaricales</taxon>
        <taxon>Marasmiineae</taxon>
        <taxon>Marasmiaceae</taxon>
        <taxon>Tetrapyrgos</taxon>
    </lineage>
</organism>
<feature type="compositionally biased region" description="Polar residues" evidence="6">
    <location>
        <begin position="298"/>
        <end position="316"/>
    </location>
</feature>
<keyword evidence="5" id="KW-0472">Membrane</keyword>
<comment type="subcellular location">
    <subcellularLocation>
        <location evidence="1">Membrane</location>
        <topology evidence="1">Single-pass membrane protein</topology>
    </subcellularLocation>
</comment>
<dbReference type="AlphaFoldDB" id="A0A8H5GPQ7"/>
<proteinExistence type="inferred from homology"/>
<dbReference type="InterPro" id="IPR011993">
    <property type="entry name" value="PH-like_dom_sf"/>
</dbReference>
<feature type="region of interest" description="Disordered" evidence="6">
    <location>
        <begin position="773"/>
        <end position="792"/>
    </location>
</feature>
<feature type="compositionally biased region" description="Polar residues" evidence="6">
    <location>
        <begin position="145"/>
        <end position="165"/>
    </location>
</feature>
<evidence type="ECO:0000256" key="6">
    <source>
        <dbReference type="SAM" id="MobiDB-lite"/>
    </source>
</evidence>
<comment type="similarity">
    <text evidence="2">Belongs to the YSP2 family.</text>
</comment>
<feature type="compositionally biased region" description="Low complexity" evidence="6">
    <location>
        <begin position="120"/>
        <end position="131"/>
    </location>
</feature>
<dbReference type="PANTHER" id="PTHR23319:SF4">
    <property type="entry name" value="GRAM DOMAIN CONTAINING 1B, ISOFORM E"/>
    <property type="match status" value="1"/>
</dbReference>
<feature type="compositionally biased region" description="Acidic residues" evidence="6">
    <location>
        <begin position="383"/>
        <end position="401"/>
    </location>
</feature>
<dbReference type="GO" id="GO:0005789">
    <property type="term" value="C:endoplasmic reticulum membrane"/>
    <property type="evidence" value="ECO:0007669"/>
    <property type="project" value="TreeGrafter"/>
</dbReference>
<dbReference type="GO" id="GO:0005739">
    <property type="term" value="C:mitochondrion"/>
    <property type="evidence" value="ECO:0007669"/>
    <property type="project" value="TreeGrafter"/>
</dbReference>
<dbReference type="SMART" id="SM00568">
    <property type="entry name" value="GRAM"/>
    <property type="match status" value="1"/>
</dbReference>
<dbReference type="PROSITE" id="PS51778">
    <property type="entry name" value="VAST"/>
    <property type="match status" value="1"/>
</dbReference>
<dbReference type="InterPro" id="IPR051482">
    <property type="entry name" value="Cholesterol_transport"/>
</dbReference>
<evidence type="ECO:0000256" key="1">
    <source>
        <dbReference type="ARBA" id="ARBA00004167"/>
    </source>
</evidence>
<evidence type="ECO:0000256" key="4">
    <source>
        <dbReference type="ARBA" id="ARBA00022989"/>
    </source>
</evidence>
<dbReference type="CDD" id="cd13220">
    <property type="entry name" value="PH-GRAM_GRAMDC"/>
    <property type="match status" value="1"/>
</dbReference>
<keyword evidence="9" id="KW-1185">Reference proteome</keyword>
<feature type="compositionally biased region" description="Polar residues" evidence="6">
    <location>
        <begin position="176"/>
        <end position="186"/>
    </location>
</feature>
<evidence type="ECO:0000313" key="9">
    <source>
        <dbReference type="Proteomes" id="UP000559256"/>
    </source>
</evidence>
<dbReference type="InterPro" id="IPR004182">
    <property type="entry name" value="GRAM"/>
</dbReference>
<comment type="caution">
    <text evidence="8">The sequence shown here is derived from an EMBL/GenBank/DDBJ whole genome shotgun (WGS) entry which is preliminary data.</text>
</comment>
<dbReference type="Pfam" id="PF16016">
    <property type="entry name" value="VASt"/>
    <property type="match status" value="1"/>
</dbReference>
<dbReference type="GO" id="GO:0140268">
    <property type="term" value="C:endoplasmic reticulum-plasma membrane contact site"/>
    <property type="evidence" value="ECO:0007669"/>
    <property type="project" value="TreeGrafter"/>
</dbReference>
<dbReference type="EMBL" id="JAACJM010000014">
    <property type="protein sequence ID" value="KAF5368971.1"/>
    <property type="molecule type" value="Genomic_DNA"/>
</dbReference>
<dbReference type="Pfam" id="PF02893">
    <property type="entry name" value="GRAM"/>
    <property type="match status" value="1"/>
</dbReference>
<gene>
    <name evidence="8" type="ORF">D9758_003021</name>
</gene>
<protein>
    <recommendedName>
        <fullName evidence="7">VASt domain-containing protein</fullName>
    </recommendedName>
</protein>
<dbReference type="GO" id="GO:0120015">
    <property type="term" value="F:sterol transfer activity"/>
    <property type="evidence" value="ECO:0007669"/>
    <property type="project" value="TreeGrafter"/>
</dbReference>
<feature type="region of interest" description="Disordered" evidence="6">
    <location>
        <begin position="1"/>
        <end position="196"/>
    </location>
</feature>
<dbReference type="Proteomes" id="UP000559256">
    <property type="component" value="Unassembled WGS sequence"/>
</dbReference>
<reference evidence="8 9" key="1">
    <citation type="journal article" date="2020" name="ISME J.">
        <title>Uncovering the hidden diversity of litter-decomposition mechanisms in mushroom-forming fungi.</title>
        <authorList>
            <person name="Floudas D."/>
            <person name="Bentzer J."/>
            <person name="Ahren D."/>
            <person name="Johansson T."/>
            <person name="Persson P."/>
            <person name="Tunlid A."/>
        </authorList>
    </citation>
    <scope>NUCLEOTIDE SEQUENCE [LARGE SCALE GENOMIC DNA]</scope>
    <source>
        <strain evidence="8 9">CBS 291.85</strain>
    </source>
</reference>
<feature type="domain" description="VASt" evidence="7">
    <location>
        <begin position="584"/>
        <end position="755"/>
    </location>
</feature>
<feature type="region of interest" description="Disordered" evidence="6">
    <location>
        <begin position="298"/>
        <end position="406"/>
    </location>
</feature>
<evidence type="ECO:0000256" key="2">
    <source>
        <dbReference type="ARBA" id="ARBA00006582"/>
    </source>
</evidence>
<evidence type="ECO:0000256" key="5">
    <source>
        <dbReference type="ARBA" id="ARBA00023136"/>
    </source>
</evidence>
<dbReference type="InterPro" id="IPR031968">
    <property type="entry name" value="VASt"/>
</dbReference>
<dbReference type="GO" id="GO:0032541">
    <property type="term" value="C:cortical endoplasmic reticulum"/>
    <property type="evidence" value="ECO:0007669"/>
    <property type="project" value="TreeGrafter"/>
</dbReference>
<keyword evidence="3" id="KW-0812">Transmembrane</keyword>
<dbReference type="OrthoDB" id="2162691at2759"/>
<dbReference type="GO" id="GO:0032934">
    <property type="term" value="F:sterol binding"/>
    <property type="evidence" value="ECO:0007669"/>
    <property type="project" value="TreeGrafter"/>
</dbReference>
<feature type="compositionally biased region" description="Low complexity" evidence="6">
    <location>
        <begin position="30"/>
        <end position="47"/>
    </location>
</feature>
<sequence length="974" mass="104210">MAPSFFSKIVKNSPSAHNRERSSTSTDGASPSRSRSISTSEVPSSREAALGVTPKTNSRVPSIRAIEPDGNVSDAASTNPSVTIVPPSPHSSNSAIPPTDDGAVIEGLPSTSNRGDYTRSRTSSAPSTTAPKLNGSSEPVPPIPNTLNAQQPGMRRSPSNKSLNGQVPPPVAVPTNDESVLTSSPPTMSPIVESPKSVQEFSLDNLPTPTPLTHAATINGVPSALLPNVSSPRDADAASIRSAAPGTGRSSTMNAKRKDSKPWRKNSSKPTGLASAIAASGLAMANPALSGQQYAQLSPPLTATTSPGSRKTSMSSAPAVPYIHGRSDSSSTNFGSGKKNSKKSKNTSRTSSIGSGGKRRRPSMSLGSDHGSLNGVDDYYSGLEDDSDEDSDDDDDDDGVESLDLGVDDIPVTGFAVASSRRNADFHDLFSSIPPGDYLIEDYGCALQREILIQGRLYISENHICFHANILGWITDLSIPIYEIQSLEKKMTAFVIPNAIQITTRQAKYTFASFLSRDTTYDVIYNIWRLARPTDTASLPSSSGHGVQSVDQIVEGTIIGNGSGGTVTAPPKKTLCACSKNGEHLSETAMDIVIPGTPEKIHALIFASGFMKDFMATNQKLMDIQVSDWTPVSPGSKLLTRNMSYIKPLTAAVGPKQTKCEIKDEIVHSEPSEYMTTVTTTRNPDVPSGGVFSVKTRTCIMWASPVSSRIMVTTQVDWTGRSFIKGIIERSAIEGQKTYHNDLERAMRAYIAEHQSEFVPEGVKIDPATIVAPEPGATSPTTEKADGQALSPEQVRERERNARGLQWAWDTFEGAAKVAKDSTETLLELLKDAWNESSTTTILYFVITGLVISNLYTYSRVGSTTTTTVVDGKKIGGGPGKRAATGEPEDREKWIKSVVTALWDELEAGKGPNVVAVDPATQEPFEFDPSTWQEDIVKVLQTLNDAEEKVKIIRQGLKVLHSEQLASEGLESLD</sequence>
<feature type="compositionally biased region" description="Low complexity" evidence="6">
    <location>
        <begin position="329"/>
        <end position="338"/>
    </location>
</feature>
<dbReference type="PANTHER" id="PTHR23319">
    <property type="entry name" value="GRAM DOMAIN CONTAINING 1B, ISOFORM E"/>
    <property type="match status" value="1"/>
</dbReference>
<evidence type="ECO:0000256" key="3">
    <source>
        <dbReference type="ARBA" id="ARBA00022692"/>
    </source>
</evidence>
<feature type="region of interest" description="Disordered" evidence="6">
    <location>
        <begin position="222"/>
        <end position="272"/>
    </location>
</feature>
<evidence type="ECO:0000313" key="8">
    <source>
        <dbReference type="EMBL" id="KAF5368971.1"/>
    </source>
</evidence>
<dbReference type="Gene3D" id="2.30.29.30">
    <property type="entry name" value="Pleckstrin-homology domain (PH domain)/Phosphotyrosine-binding domain (PTB)"/>
    <property type="match status" value="1"/>
</dbReference>
<accession>A0A8H5GPQ7</accession>
<name>A0A8H5GPQ7_9AGAR</name>
<keyword evidence="4" id="KW-1133">Transmembrane helix</keyword>
<dbReference type="GO" id="GO:0032366">
    <property type="term" value="P:intracellular sterol transport"/>
    <property type="evidence" value="ECO:0007669"/>
    <property type="project" value="TreeGrafter"/>
</dbReference>
<evidence type="ECO:0000259" key="7">
    <source>
        <dbReference type="PROSITE" id="PS51778"/>
    </source>
</evidence>
<dbReference type="GO" id="GO:0005886">
    <property type="term" value="C:plasma membrane"/>
    <property type="evidence" value="ECO:0007669"/>
    <property type="project" value="TreeGrafter"/>
</dbReference>